<dbReference type="Proteomes" id="UP000244803">
    <property type="component" value="Chromosome 2"/>
</dbReference>
<dbReference type="InterPro" id="IPR011765">
    <property type="entry name" value="Pept_M16_N"/>
</dbReference>
<dbReference type="SMART" id="SM01264">
    <property type="entry name" value="M16C_associated"/>
    <property type="match status" value="1"/>
</dbReference>
<dbReference type="SUPFAM" id="SSF63411">
    <property type="entry name" value="LuxS/MPP-like metallohydrolase"/>
    <property type="match status" value="4"/>
</dbReference>
<feature type="compositionally biased region" description="Basic and acidic residues" evidence="2">
    <location>
        <begin position="731"/>
        <end position="740"/>
    </location>
</feature>
<dbReference type="PANTHER" id="PTHR43016">
    <property type="entry name" value="PRESEQUENCE PROTEASE"/>
    <property type="match status" value="1"/>
</dbReference>
<dbReference type="InterPro" id="IPR055130">
    <property type="entry name" value="PreP_C"/>
</dbReference>
<gene>
    <name evidence="4" type="ORF">MACJ_001181</name>
</gene>
<evidence type="ECO:0000313" key="5">
    <source>
        <dbReference type="Proteomes" id="UP000244803"/>
    </source>
</evidence>
<feature type="domain" description="Peptidase M16C associated" evidence="3">
    <location>
        <begin position="641"/>
        <end position="914"/>
    </location>
</feature>
<dbReference type="InterPro" id="IPR011249">
    <property type="entry name" value="Metalloenz_LuxS/M16"/>
</dbReference>
<dbReference type="GO" id="GO:0046872">
    <property type="term" value="F:metal ion binding"/>
    <property type="evidence" value="ECO:0007669"/>
    <property type="project" value="InterPro"/>
</dbReference>
<dbReference type="EMBL" id="CP056068">
    <property type="protein sequence ID" value="UKJ90249.2"/>
    <property type="molecule type" value="Genomic_DNA"/>
</dbReference>
<dbReference type="GO" id="GO:0004222">
    <property type="term" value="F:metalloendopeptidase activity"/>
    <property type="evidence" value="ECO:0007669"/>
    <property type="project" value="TreeGrafter"/>
</dbReference>
<proteinExistence type="predicted"/>
<evidence type="ECO:0000259" key="3">
    <source>
        <dbReference type="SMART" id="SM01264"/>
    </source>
</evidence>
<reference evidence="4" key="1">
    <citation type="submission" date="2022-07" db="EMBL/GenBank/DDBJ databases">
        <title>Evaluation of T. orientalis genome assembly methods using nanopore sequencing and analysis of variation between genomes.</title>
        <authorList>
            <person name="Yam J."/>
            <person name="Micallef M.L."/>
            <person name="Liu M."/>
            <person name="Djordjevic S.P."/>
            <person name="Bogema D.R."/>
            <person name="Jenkins C."/>
        </authorList>
    </citation>
    <scope>NUCLEOTIDE SEQUENCE</scope>
    <source>
        <strain evidence="4">Fish Creek</strain>
    </source>
</reference>
<feature type="coiled-coil region" evidence="1">
    <location>
        <begin position="648"/>
        <end position="690"/>
    </location>
</feature>
<dbReference type="InterPro" id="IPR007863">
    <property type="entry name" value="Peptidase_M16_C"/>
</dbReference>
<sequence length="1189" mass="137339">MMRKILSLSKVNSVFNKQKLHLNYHLNQSILRQFSAYILQRNNILRMATYSDVNVSHNSKLSSKNQLHDQRYTVVGKIPFSSVVDQVESRDNQEFDSSMYLKSPSSEQELETNKVEAWVKQAMEVEHDAFDKVLTSYVQNVDAVVSFYKHKVTGLTVVSFRTSDRNKEMAFDVSAPTYQFNDRGCTHITEHSVLMKSENYKAFNSFYYQVAGTYHSFLNALFYKNRTRYYFTSLNEKSFYQLADQFMSSFFKPSFLKDKDILKQEGWHYKVTKSNEKDSNTKEVGVDVHGRHVTFSGVVYNEMKKRTYANPVDKAVSVLDHNLFSNSLRYDSGGNPEDIVDLTQQELVDFYNMFYGPSTATVYFHGANDVLKRLEFVDQFVKKHNVGVSPDPETGKLSHTASHEFVKQISVQEEYKESPKYVKTQFNAQQKDEDLMMMGWVLDPKFKGTNKFDLDSVDKLAFEVVKHILLDSQQSVLQKALVESDMGARLVGPGLDDFYPLYPHMTFMFGVEGVKFTDKTREKNVEKFEQQVFKALKEVVENGFSKDAVKSALNKVQFRHREQNYVIKEHRQGYNPRGLTQLRFVQPQLEQGKDPLEFVRLDKLMFELRHRVSKDRNYLSNLVKKHMLNNTTRVTLHMEAVESKQFEKEFNKKIVEKLQSRLSKLSKEEVDQMEEEYKRFKQEREQRQDQKAYDSFPEFDVSEVENRDSKEQKVFKLSENSLKEQSSLKRSHPDSKKDEVTVVTSQAHSRGVLYMDYALSLDSLSVEDLKYLNVFSQMVQEAGTDKLTPEEVSYLVDKNLGGVSLSTYFTTESNNQTYDDPKKGLGYLVVRSKALKHKTDQMVDIVNDLLANANFSNSKKGVMVVRRSVKQMEHSLRDLAHVFTLRRMASKFSVANYSDEVANGFSQLVFLRDELVPLAEKDWSKVESKLNEIRKKLMNLKNLTVNLTGDQELLDSFLKNSSQFHDKLTSTFKSDDQSVSQTKVWVEEVLKNKLMESTNQNELIVRPLRNNFVGVALKLFNNDDKQSGEHTVTMHYLMRTYLYRFLRSSGGAYGAHVYLTNTGHVAVVSYADPNFKSTLEVYKRLADGLKEASESLSDKGMKMHVVGTLSSLDRQLNAEDKAESMLKSFLRGETEEQRKRLRKEVVSATKKVFKEVEAKLRQSNDLQNVCSLVNRASAETAPSQFKKLY</sequence>
<dbReference type="Gene3D" id="3.30.830.10">
    <property type="entry name" value="Metalloenzyme, LuxS/M16 peptidase-like"/>
    <property type="match status" value="4"/>
</dbReference>
<organism evidence="4 5">
    <name type="scientific">Theileria orientalis</name>
    <dbReference type="NCBI Taxonomy" id="68886"/>
    <lineage>
        <taxon>Eukaryota</taxon>
        <taxon>Sar</taxon>
        <taxon>Alveolata</taxon>
        <taxon>Apicomplexa</taxon>
        <taxon>Aconoidasida</taxon>
        <taxon>Piroplasmida</taxon>
        <taxon>Theileriidae</taxon>
        <taxon>Theileria</taxon>
    </lineage>
</organism>
<dbReference type="InterPro" id="IPR013578">
    <property type="entry name" value="Peptidase_M16C_assoc"/>
</dbReference>
<dbReference type="PANTHER" id="PTHR43016:SF13">
    <property type="entry name" value="PRESEQUENCE PROTEASE, MITOCHONDRIAL"/>
    <property type="match status" value="1"/>
</dbReference>
<dbReference type="AlphaFoldDB" id="A0A976M833"/>
<dbReference type="Pfam" id="PF22516">
    <property type="entry name" value="PreP_C"/>
    <property type="match status" value="1"/>
</dbReference>
<name>A0A976M833_THEOR</name>
<accession>A0A976M833</accession>
<dbReference type="Pfam" id="PF00675">
    <property type="entry name" value="Peptidase_M16"/>
    <property type="match status" value="1"/>
</dbReference>
<dbReference type="Pfam" id="PF08367">
    <property type="entry name" value="M16C_assoc"/>
    <property type="match status" value="1"/>
</dbReference>
<evidence type="ECO:0000256" key="1">
    <source>
        <dbReference type="SAM" id="Coils"/>
    </source>
</evidence>
<keyword evidence="1" id="KW-0175">Coiled coil</keyword>
<feature type="region of interest" description="Disordered" evidence="2">
    <location>
        <begin position="721"/>
        <end position="742"/>
    </location>
</feature>
<dbReference type="OrthoDB" id="10250783at2759"/>
<dbReference type="Pfam" id="PF05193">
    <property type="entry name" value="Peptidase_M16_C"/>
    <property type="match status" value="1"/>
</dbReference>
<evidence type="ECO:0000256" key="2">
    <source>
        <dbReference type="SAM" id="MobiDB-lite"/>
    </source>
</evidence>
<protein>
    <recommendedName>
        <fullName evidence="3">Peptidase M16C associated domain-containing protein</fullName>
    </recommendedName>
</protein>
<dbReference type="GO" id="GO:0016485">
    <property type="term" value="P:protein processing"/>
    <property type="evidence" value="ECO:0007669"/>
    <property type="project" value="TreeGrafter"/>
</dbReference>
<evidence type="ECO:0000313" key="4">
    <source>
        <dbReference type="EMBL" id="UKJ90249.2"/>
    </source>
</evidence>